<evidence type="ECO:0000256" key="4">
    <source>
        <dbReference type="SAM" id="MobiDB-lite"/>
    </source>
</evidence>
<dbReference type="Proteomes" id="UP001408789">
    <property type="component" value="Unassembled WGS sequence"/>
</dbReference>
<dbReference type="GO" id="GO:0009662">
    <property type="term" value="P:etioplast organization"/>
    <property type="evidence" value="ECO:0007669"/>
    <property type="project" value="TreeGrafter"/>
</dbReference>
<feature type="compositionally biased region" description="Acidic residues" evidence="4">
    <location>
        <begin position="579"/>
        <end position="589"/>
    </location>
</feature>
<dbReference type="EMBL" id="JBCNJP010000027">
    <property type="protein sequence ID" value="KAK9052198.1"/>
    <property type="molecule type" value="Genomic_DNA"/>
</dbReference>
<dbReference type="GO" id="GO:0042644">
    <property type="term" value="C:chloroplast nucleoid"/>
    <property type="evidence" value="ECO:0007669"/>
    <property type="project" value="TreeGrafter"/>
</dbReference>
<feature type="region of interest" description="Disordered" evidence="4">
    <location>
        <begin position="567"/>
        <end position="622"/>
    </location>
</feature>
<dbReference type="Gene3D" id="3.40.1190.20">
    <property type="match status" value="1"/>
</dbReference>
<comment type="caution">
    <text evidence="6">The sequence shown here is derived from an EMBL/GenBank/DDBJ whole genome shotgun (WGS) entry which is preliminary data.</text>
</comment>
<dbReference type="PROSITE" id="PS00583">
    <property type="entry name" value="PFKB_KINASES_1"/>
    <property type="match status" value="1"/>
</dbReference>
<evidence type="ECO:0000256" key="1">
    <source>
        <dbReference type="ARBA" id="ARBA00010688"/>
    </source>
</evidence>
<feature type="compositionally biased region" description="Acidic residues" evidence="4">
    <location>
        <begin position="598"/>
        <end position="611"/>
    </location>
</feature>
<evidence type="ECO:0000259" key="5">
    <source>
        <dbReference type="Pfam" id="PF00294"/>
    </source>
</evidence>
<keyword evidence="2" id="KW-0808">Transferase</keyword>
<keyword evidence="3" id="KW-0418">Kinase</keyword>
<dbReference type="InterPro" id="IPR002173">
    <property type="entry name" value="Carboh/pur_kinase_PfkB_CS"/>
</dbReference>
<proteinExistence type="inferred from homology"/>
<reference evidence="6 7" key="1">
    <citation type="submission" date="2024-04" db="EMBL/GenBank/DDBJ databases">
        <title>The reference genome of an endangered Asteraceae, Deinandra increscens subsp. villosa, native to the Central Coast of California.</title>
        <authorList>
            <person name="Guilliams M."/>
            <person name="Hasenstab-Lehman K."/>
            <person name="Meyer R."/>
            <person name="Mcevoy S."/>
        </authorList>
    </citation>
    <scope>NUCLEOTIDE SEQUENCE [LARGE SCALE GENOMIC DNA]</scope>
    <source>
        <tissue evidence="6">Leaf</tissue>
    </source>
</reference>
<keyword evidence="7" id="KW-1185">Reference proteome</keyword>
<evidence type="ECO:0000256" key="3">
    <source>
        <dbReference type="ARBA" id="ARBA00022777"/>
    </source>
</evidence>
<feature type="compositionally biased region" description="Basic residues" evidence="4">
    <location>
        <begin position="66"/>
        <end position="78"/>
    </location>
</feature>
<evidence type="ECO:0000313" key="7">
    <source>
        <dbReference type="Proteomes" id="UP001408789"/>
    </source>
</evidence>
<organism evidence="6 7">
    <name type="scientific">Deinandra increscens subsp. villosa</name>
    <dbReference type="NCBI Taxonomy" id="3103831"/>
    <lineage>
        <taxon>Eukaryota</taxon>
        <taxon>Viridiplantae</taxon>
        <taxon>Streptophyta</taxon>
        <taxon>Embryophyta</taxon>
        <taxon>Tracheophyta</taxon>
        <taxon>Spermatophyta</taxon>
        <taxon>Magnoliopsida</taxon>
        <taxon>eudicotyledons</taxon>
        <taxon>Gunneridae</taxon>
        <taxon>Pentapetalae</taxon>
        <taxon>asterids</taxon>
        <taxon>campanulids</taxon>
        <taxon>Asterales</taxon>
        <taxon>Asteraceae</taxon>
        <taxon>Asteroideae</taxon>
        <taxon>Heliantheae alliance</taxon>
        <taxon>Madieae</taxon>
        <taxon>Madiinae</taxon>
        <taxon>Deinandra</taxon>
    </lineage>
</organism>
<dbReference type="SUPFAM" id="SSF53613">
    <property type="entry name" value="Ribokinase-like"/>
    <property type="match status" value="1"/>
</dbReference>
<name>A0AAP0GJM4_9ASTR</name>
<dbReference type="GO" id="GO:0009658">
    <property type="term" value="P:chloroplast organization"/>
    <property type="evidence" value="ECO:0007669"/>
    <property type="project" value="TreeGrafter"/>
</dbReference>
<dbReference type="InterPro" id="IPR029056">
    <property type="entry name" value="Ribokinase-like"/>
</dbReference>
<dbReference type="CDD" id="cd01167">
    <property type="entry name" value="bac_FRK"/>
    <property type="match status" value="1"/>
</dbReference>
<evidence type="ECO:0000256" key="2">
    <source>
        <dbReference type="ARBA" id="ARBA00022679"/>
    </source>
</evidence>
<gene>
    <name evidence="6" type="ORF">SSX86_028826</name>
</gene>
<dbReference type="GO" id="GO:0042793">
    <property type="term" value="P:plastid transcription"/>
    <property type="evidence" value="ECO:0007669"/>
    <property type="project" value="TreeGrafter"/>
</dbReference>
<feature type="domain" description="Carbohydrate kinase PfkB" evidence="5">
    <location>
        <begin position="224"/>
        <end position="494"/>
    </location>
</feature>
<comment type="similarity">
    <text evidence="1">Belongs to the carbohydrate kinase PfkB family.</text>
</comment>
<evidence type="ECO:0000313" key="6">
    <source>
        <dbReference type="EMBL" id="KAK9052198.1"/>
    </source>
</evidence>
<feature type="compositionally biased region" description="Acidic residues" evidence="4">
    <location>
        <begin position="157"/>
        <end position="176"/>
    </location>
</feature>
<dbReference type="InterPro" id="IPR050306">
    <property type="entry name" value="PfkB_Carbo_kinase"/>
</dbReference>
<protein>
    <recommendedName>
        <fullName evidence="5">Carbohydrate kinase PfkB domain-containing protein</fullName>
    </recommendedName>
</protein>
<dbReference type="PANTHER" id="PTHR43085">
    <property type="entry name" value="HEXOKINASE FAMILY MEMBER"/>
    <property type="match status" value="1"/>
</dbReference>
<feature type="region of interest" description="Disordered" evidence="4">
    <location>
        <begin position="47"/>
        <end position="176"/>
    </location>
</feature>
<sequence>MASLPSFTQFCSLPRWQSNLPSLSSINFVQFPEVRLQSRFVVTAIPRKKLAEKTSDGEEDETEKKTTRKRAPSRRKKKTELEVTEETPISESNISNVDDETTLPSESVEPEKPQKRTRKKESVVTSTSSDLNEEPEKKVTRRRRTKKKIEDTLNESSETELSETEDDTDNEKDVELDASGGEDISFTYAWPPLICCFGPIQHAFVPSGRRANRLIDHESHERMKDALWDPEKFVRAPGGCAANVALCLARFGSNAAVMGKVGDDDFGQALLYYLNESRVQTRSVRIDPKRTTAVSQMKMSKRGSLRMTCVSPCAEDALRKTEINIDVLKEAKMFYFNSFSLLDRKMKTSTLQAIKISKQFGGLIFFDLNLPLPLWHSLEETQSVIQEALELADIIEVTKQELEFLCGIEPSEKFDSKDNDRSKFVHYSPDIISPVLHNNLQVLFVTNGTSKVHYYTKEHNGSVLGMEDPPITPFTSDMSAAADGMVAGLLSKLIVQPHLMTDKEYLVHSIDYAINRGVTEQWLQARTRGYPPKPGMEDDLFFPDPNGLRTITEKAFRTLFPVDDDDSEELGVTVNRHDDDDDSEEDDGENVERHNDYDPEDISDLELDDEEPVRKVNQSVRA</sequence>
<dbReference type="GO" id="GO:0016301">
    <property type="term" value="F:kinase activity"/>
    <property type="evidence" value="ECO:0007669"/>
    <property type="project" value="UniProtKB-KW"/>
</dbReference>
<dbReference type="Pfam" id="PF00294">
    <property type="entry name" value="PfkB"/>
    <property type="match status" value="1"/>
</dbReference>
<dbReference type="PANTHER" id="PTHR43085:SF2">
    <property type="entry name" value="FRUCTOKINASE-LIKE 2, CHLOROPLASTIC"/>
    <property type="match status" value="1"/>
</dbReference>
<dbReference type="AlphaFoldDB" id="A0AAP0GJM4"/>
<dbReference type="InterPro" id="IPR011611">
    <property type="entry name" value="PfkB_dom"/>
</dbReference>
<accession>A0AAP0GJM4</accession>